<name>A0A917B0M4_9MICO</name>
<protein>
    <submittedName>
        <fullName evidence="2">Uncharacterized protein</fullName>
    </submittedName>
</protein>
<sequence length="418" mass="42702">MGSWVTLSALGVEFAVALEGVGEADARQFVEAWQWCGARSTDSVPRGATIIRAAVDDGRSGRGASGGDRGAARGDDRGVAAAEPGSGAREQRITAHSYRALADHLSGLITRLAIDERRGDLLMFHAGGVADPETGAVIAFIGPSGRGKTTASIALGSVFDYVTDETLAVRDDLEVIAYGKPLSVKPAPPEAFKDQVSPTALGLNRPGAVPLRLVGVVMLDRQASFEAERLPSVRPVGVAESVEELVPQISYLPERERPLQRLVEVLGACGGLQQVTYGEAATLPEVFAKLFAAAAARGAGAGVADDVGAAESGGRATATGAGEVDARGGVEGLQASYIDAVRDGEALVVLSGTTVRVLGGIAPTIVEETSGAALTMAEVVRRVVEVHGSPGGADAGELVAAAVQELTEIGLLKVVGAK</sequence>
<gene>
    <name evidence="2" type="ORF">GCM10011399_03760</name>
</gene>
<keyword evidence="3" id="KW-1185">Reference proteome</keyword>
<comment type="caution">
    <text evidence="2">The sequence shown here is derived from an EMBL/GenBank/DDBJ whole genome shotgun (WGS) entry which is preliminary data.</text>
</comment>
<evidence type="ECO:0000313" key="3">
    <source>
        <dbReference type="Proteomes" id="UP000598775"/>
    </source>
</evidence>
<dbReference type="AlphaFoldDB" id="A0A917B0M4"/>
<accession>A0A917B0M4</accession>
<dbReference type="EMBL" id="BMGP01000001">
    <property type="protein sequence ID" value="GGF13100.1"/>
    <property type="molecule type" value="Genomic_DNA"/>
</dbReference>
<feature type="region of interest" description="Disordered" evidence="1">
    <location>
        <begin position="59"/>
        <end position="90"/>
    </location>
</feature>
<reference evidence="2 3" key="1">
    <citation type="journal article" date="2014" name="Int. J. Syst. Evol. Microbiol.">
        <title>Complete genome sequence of Corynebacterium casei LMG S-19264T (=DSM 44701T), isolated from a smear-ripened cheese.</title>
        <authorList>
            <consortium name="US DOE Joint Genome Institute (JGI-PGF)"/>
            <person name="Walter F."/>
            <person name="Albersmeier A."/>
            <person name="Kalinowski J."/>
            <person name="Ruckert C."/>
        </authorList>
    </citation>
    <scope>NUCLEOTIDE SEQUENCE [LARGE SCALE GENOMIC DNA]</scope>
    <source>
        <strain evidence="2 3">CGMCC 1.12976</strain>
    </source>
</reference>
<dbReference type="Proteomes" id="UP000598775">
    <property type="component" value="Unassembled WGS sequence"/>
</dbReference>
<proteinExistence type="predicted"/>
<dbReference type="RefSeq" id="WP_188672802.1">
    <property type="nucleotide sequence ID" value="NZ_BMGP01000001.1"/>
</dbReference>
<evidence type="ECO:0000256" key="1">
    <source>
        <dbReference type="SAM" id="MobiDB-lite"/>
    </source>
</evidence>
<organism evidence="2 3">
    <name type="scientific">Subtercola lobariae</name>
    <dbReference type="NCBI Taxonomy" id="1588641"/>
    <lineage>
        <taxon>Bacteria</taxon>
        <taxon>Bacillati</taxon>
        <taxon>Actinomycetota</taxon>
        <taxon>Actinomycetes</taxon>
        <taxon>Micrococcales</taxon>
        <taxon>Microbacteriaceae</taxon>
        <taxon>Subtercola</taxon>
    </lineage>
</organism>
<evidence type="ECO:0000313" key="2">
    <source>
        <dbReference type="EMBL" id="GGF13100.1"/>
    </source>
</evidence>